<dbReference type="EMBL" id="LAOJ01000001">
    <property type="protein sequence ID" value="KJV92877.1"/>
    <property type="molecule type" value="Genomic_DNA"/>
</dbReference>
<dbReference type="RefSeq" id="WP_269429619.1">
    <property type="nucleotide sequence ID" value="NZ_LAOJ01000001.1"/>
</dbReference>
<dbReference type="AlphaFoldDB" id="A0A0F3QKV6"/>
<comment type="caution">
    <text evidence="1">The sequence shown here is derived from an EMBL/GenBank/DDBJ whole genome shotgun (WGS) entry which is preliminary data.</text>
</comment>
<gene>
    <name evidence="1" type="ORF">RBEMOGI_1514</name>
</gene>
<sequence>MNKFKQKVFGTTDIILHTAEICRNKNKFLCLKDKDFREFFIKN</sequence>
<dbReference type="Proteomes" id="UP000033689">
    <property type="component" value="Unassembled WGS sequence"/>
</dbReference>
<reference evidence="1 2" key="1">
    <citation type="submission" date="2015-02" db="EMBL/GenBank/DDBJ databases">
        <title>Genome Sequencing of Rickettsiales.</title>
        <authorList>
            <person name="Daugherty S.C."/>
            <person name="Su Q."/>
            <person name="Abolude K."/>
            <person name="Beier-Sexton M."/>
            <person name="Carlyon J.A."/>
            <person name="Carter R."/>
            <person name="Day N.P."/>
            <person name="Dumler S.J."/>
            <person name="Dyachenko V."/>
            <person name="Godinez A."/>
            <person name="Kurtti T.J."/>
            <person name="Lichay M."/>
            <person name="Mullins K.E."/>
            <person name="Ott S."/>
            <person name="Pappas-Brown V."/>
            <person name="Paris D.H."/>
            <person name="Patel P."/>
            <person name="Richards A.L."/>
            <person name="Sadzewicz L."/>
            <person name="Sears K."/>
            <person name="Seidman D."/>
            <person name="Sengamalay N."/>
            <person name="Stenos J."/>
            <person name="Tallon L.J."/>
            <person name="Vincent G."/>
            <person name="Fraser C.M."/>
            <person name="Munderloh U."/>
            <person name="Dunning-Hotopp J.C."/>
        </authorList>
    </citation>
    <scope>NUCLEOTIDE SEQUENCE [LARGE SCALE GENOMIC DNA]</scope>
    <source>
        <strain evidence="1 2">RML Mogi</strain>
    </source>
</reference>
<organism evidence="1 2">
    <name type="scientific">Rickettsia bellii str. RML Mogi</name>
    <dbReference type="NCBI Taxonomy" id="1359194"/>
    <lineage>
        <taxon>Bacteria</taxon>
        <taxon>Pseudomonadati</taxon>
        <taxon>Pseudomonadota</taxon>
        <taxon>Alphaproteobacteria</taxon>
        <taxon>Rickettsiales</taxon>
        <taxon>Rickettsiaceae</taxon>
        <taxon>Rickettsieae</taxon>
        <taxon>Rickettsia</taxon>
        <taxon>belli group</taxon>
    </lineage>
</organism>
<proteinExistence type="predicted"/>
<dbReference type="PATRIC" id="fig|1359194.3.peg.1551"/>
<protein>
    <submittedName>
        <fullName evidence="1">Uncharacterized protein</fullName>
    </submittedName>
</protein>
<evidence type="ECO:0000313" key="2">
    <source>
        <dbReference type="Proteomes" id="UP000033689"/>
    </source>
</evidence>
<evidence type="ECO:0000313" key="1">
    <source>
        <dbReference type="EMBL" id="KJV92877.1"/>
    </source>
</evidence>
<accession>A0A0F3QKV6</accession>
<name>A0A0F3QKV6_RICBE</name>